<feature type="signal peptide" evidence="2">
    <location>
        <begin position="1"/>
        <end position="25"/>
    </location>
</feature>
<feature type="chain" id="PRO_5029864095" evidence="2">
    <location>
        <begin position="26"/>
        <end position="95"/>
    </location>
</feature>
<protein>
    <submittedName>
        <fullName evidence="3">Uncharacterized protein</fullName>
    </submittedName>
</protein>
<proteinExistence type="predicted"/>
<evidence type="ECO:0000256" key="1">
    <source>
        <dbReference type="SAM" id="MobiDB-lite"/>
    </source>
</evidence>
<dbReference type="RefSeq" id="WP_133119114.1">
    <property type="nucleotide sequence ID" value="NZ_BLKS01000001.1"/>
</dbReference>
<evidence type="ECO:0000313" key="4">
    <source>
        <dbReference type="Proteomes" id="UP000465302"/>
    </source>
</evidence>
<dbReference type="EMBL" id="BLKS01000001">
    <property type="protein sequence ID" value="GFG49487.1"/>
    <property type="molecule type" value="Genomic_DNA"/>
</dbReference>
<name>A0A7I9VWB0_MYCAG</name>
<gene>
    <name evidence="3" type="ORF">MAGR_09280</name>
</gene>
<feature type="compositionally biased region" description="Polar residues" evidence="1">
    <location>
        <begin position="59"/>
        <end position="73"/>
    </location>
</feature>
<keyword evidence="2" id="KW-0732">Signal</keyword>
<dbReference type="Proteomes" id="UP000465302">
    <property type="component" value="Unassembled WGS sequence"/>
</dbReference>
<evidence type="ECO:0000313" key="3">
    <source>
        <dbReference type="EMBL" id="GFG49487.1"/>
    </source>
</evidence>
<dbReference type="AlphaFoldDB" id="A0A7I9VWB0"/>
<evidence type="ECO:0000256" key="2">
    <source>
        <dbReference type="SAM" id="SignalP"/>
    </source>
</evidence>
<sequence>MVMAGPKSAIAAAAIGLTSAIPAAAEPNVLPVDGQWEIVQSNGFRVFLNLHQDGGNITGTARTSSASSNNVTGTVDDHSIHLRIPEDRSAITAAN</sequence>
<accession>A0A7I9VWB0</accession>
<organism evidence="3 4">
    <name type="scientific">Mycolicibacterium agri</name>
    <name type="common">Mycobacterium agri</name>
    <dbReference type="NCBI Taxonomy" id="36811"/>
    <lineage>
        <taxon>Bacteria</taxon>
        <taxon>Bacillati</taxon>
        <taxon>Actinomycetota</taxon>
        <taxon>Actinomycetes</taxon>
        <taxon>Mycobacteriales</taxon>
        <taxon>Mycobacteriaceae</taxon>
        <taxon>Mycolicibacterium</taxon>
    </lineage>
</organism>
<feature type="region of interest" description="Disordered" evidence="1">
    <location>
        <begin position="59"/>
        <end position="78"/>
    </location>
</feature>
<comment type="caution">
    <text evidence="3">The sequence shown here is derived from an EMBL/GenBank/DDBJ whole genome shotgun (WGS) entry which is preliminary data.</text>
</comment>
<reference evidence="3 4" key="1">
    <citation type="journal article" date="2019" name="Emerg. Microbes Infect.">
        <title>Comprehensive subspecies identification of 175 nontuberculous mycobacteria species based on 7547 genomic profiles.</title>
        <authorList>
            <person name="Matsumoto Y."/>
            <person name="Kinjo T."/>
            <person name="Motooka D."/>
            <person name="Nabeya D."/>
            <person name="Jung N."/>
            <person name="Uechi K."/>
            <person name="Horii T."/>
            <person name="Iida T."/>
            <person name="Fujita J."/>
            <person name="Nakamura S."/>
        </authorList>
    </citation>
    <scope>NUCLEOTIDE SEQUENCE [LARGE SCALE GENOMIC DNA]</scope>
    <source>
        <strain evidence="3 4">JCM 6377</strain>
    </source>
</reference>